<dbReference type="Gene3D" id="1.10.1300.10">
    <property type="entry name" value="3'5'-cyclic nucleotide phosphodiesterase, catalytic domain"/>
    <property type="match status" value="1"/>
</dbReference>
<feature type="binding site" evidence="5">
    <location>
        <position position="399"/>
    </location>
    <ligand>
        <name>Zn(2+)</name>
        <dbReference type="ChEBI" id="CHEBI:29105"/>
        <label>1</label>
    </ligand>
</feature>
<dbReference type="GO" id="GO:0004114">
    <property type="term" value="F:3',5'-cyclic-nucleotide phosphodiesterase activity"/>
    <property type="evidence" value="ECO:0007669"/>
    <property type="project" value="InterPro"/>
</dbReference>
<feature type="binding site" evidence="5">
    <location>
        <position position="436"/>
    </location>
    <ligand>
        <name>Zn(2+)</name>
        <dbReference type="ChEBI" id="CHEBI:29105"/>
        <label>1</label>
    </ligand>
</feature>
<feature type="transmembrane region" description="Helical" evidence="7">
    <location>
        <begin position="99"/>
        <end position="116"/>
    </location>
</feature>
<protein>
    <recommendedName>
        <fullName evidence="6">Phosphodiesterase</fullName>
        <ecNumber evidence="6">3.1.4.-</ecNumber>
    </recommendedName>
</protein>
<feature type="transmembrane region" description="Helical" evidence="7">
    <location>
        <begin position="66"/>
        <end position="87"/>
    </location>
</feature>
<dbReference type="EC" id="3.1.4.-" evidence="6"/>
<keyword evidence="1 5" id="KW-0479">Metal-binding</keyword>
<dbReference type="CDD" id="cd00077">
    <property type="entry name" value="HDc"/>
    <property type="match status" value="1"/>
</dbReference>
<dbReference type="InterPro" id="IPR023088">
    <property type="entry name" value="PDEase"/>
</dbReference>
<dbReference type="PROSITE" id="PS51845">
    <property type="entry name" value="PDEASE_I_2"/>
    <property type="match status" value="1"/>
</dbReference>
<keyword evidence="7" id="KW-1133">Transmembrane helix</keyword>
<dbReference type="InterPro" id="IPR002073">
    <property type="entry name" value="PDEase_catalytic_dom"/>
</dbReference>
<proteinExistence type="inferred from homology"/>
<dbReference type="InterPro" id="IPR036971">
    <property type="entry name" value="PDEase_catalytic_dom_sf"/>
</dbReference>
<feature type="binding site" evidence="4">
    <location>
        <position position="546"/>
    </location>
    <ligand>
        <name>AMP</name>
        <dbReference type="ChEBI" id="CHEBI:456215"/>
    </ligand>
</feature>
<feature type="binding site" evidence="5">
    <location>
        <position position="435"/>
    </location>
    <ligand>
        <name>Zn(2+)</name>
        <dbReference type="ChEBI" id="CHEBI:29105"/>
        <label>1</label>
    </ligand>
</feature>
<dbReference type="InterPro" id="IPR003607">
    <property type="entry name" value="HD/PDEase_dom"/>
</dbReference>
<evidence type="ECO:0000256" key="3">
    <source>
        <dbReference type="PIRSR" id="PIRSR623088-1"/>
    </source>
</evidence>
<accession>A0A1R2BTZ3</accession>
<feature type="binding site" evidence="4">
    <location>
        <position position="597"/>
    </location>
    <ligand>
        <name>AMP</name>
        <dbReference type="ChEBI" id="CHEBI:456215"/>
    </ligand>
</feature>
<feature type="transmembrane region" description="Helical" evidence="7">
    <location>
        <begin position="131"/>
        <end position="150"/>
    </location>
</feature>
<keyword evidence="7" id="KW-0812">Transmembrane</keyword>
<evidence type="ECO:0000256" key="6">
    <source>
        <dbReference type="RuleBase" id="RU363067"/>
    </source>
</evidence>
<feature type="binding site" evidence="4">
    <location>
        <begin position="395"/>
        <end position="399"/>
    </location>
    <ligand>
        <name>AMP</name>
        <dbReference type="ChEBI" id="CHEBI:456215"/>
    </ligand>
</feature>
<feature type="domain" description="PDEase" evidence="8">
    <location>
        <begin position="309"/>
        <end position="643"/>
    </location>
</feature>
<evidence type="ECO:0000256" key="2">
    <source>
        <dbReference type="ARBA" id="ARBA00022801"/>
    </source>
</evidence>
<evidence type="ECO:0000256" key="7">
    <source>
        <dbReference type="SAM" id="Phobius"/>
    </source>
</evidence>
<feature type="transmembrane region" description="Helical" evidence="7">
    <location>
        <begin position="179"/>
        <end position="198"/>
    </location>
</feature>
<dbReference type="Proteomes" id="UP000187209">
    <property type="component" value="Unassembled WGS sequence"/>
</dbReference>
<feature type="binding site" evidence="5">
    <location>
        <position position="546"/>
    </location>
    <ligand>
        <name>Zn(2+)</name>
        <dbReference type="ChEBI" id="CHEBI:29105"/>
        <label>1</label>
    </ligand>
</feature>
<dbReference type="PRINTS" id="PR00387">
    <property type="entry name" value="PDIESTERASE1"/>
</dbReference>
<dbReference type="OrthoDB" id="546632at2759"/>
<name>A0A1R2BTZ3_9CILI</name>
<reference evidence="9 10" key="1">
    <citation type="submission" date="2016-11" db="EMBL/GenBank/DDBJ databases">
        <title>The macronuclear genome of Stentor coeruleus: a giant cell with tiny introns.</title>
        <authorList>
            <person name="Slabodnick M."/>
            <person name="Ruby J.G."/>
            <person name="Reiff S.B."/>
            <person name="Swart E.C."/>
            <person name="Gosai S."/>
            <person name="Prabakaran S."/>
            <person name="Witkowska E."/>
            <person name="Larue G.E."/>
            <person name="Fisher S."/>
            <person name="Freeman R.M."/>
            <person name="Gunawardena J."/>
            <person name="Chu W."/>
            <person name="Stover N.A."/>
            <person name="Gregory B.D."/>
            <person name="Nowacki M."/>
            <person name="Derisi J."/>
            <person name="Roy S.W."/>
            <person name="Marshall W.F."/>
            <person name="Sood P."/>
        </authorList>
    </citation>
    <scope>NUCLEOTIDE SEQUENCE [LARGE SCALE GENOMIC DNA]</scope>
    <source>
        <strain evidence="9">WM001</strain>
    </source>
</reference>
<evidence type="ECO:0000259" key="8">
    <source>
        <dbReference type="PROSITE" id="PS51845"/>
    </source>
</evidence>
<keyword evidence="7" id="KW-0472">Membrane</keyword>
<evidence type="ECO:0000256" key="5">
    <source>
        <dbReference type="PIRSR" id="PIRSR623088-3"/>
    </source>
</evidence>
<dbReference type="AlphaFoldDB" id="A0A1R2BTZ3"/>
<keyword evidence="2 6" id="KW-0378">Hydrolase</keyword>
<feature type="transmembrane region" description="Helical" evidence="7">
    <location>
        <begin position="39"/>
        <end position="60"/>
    </location>
</feature>
<evidence type="ECO:0000256" key="4">
    <source>
        <dbReference type="PIRSR" id="PIRSR623088-2"/>
    </source>
</evidence>
<feature type="active site" description="Proton donor" evidence="3">
    <location>
        <position position="395"/>
    </location>
</feature>
<feature type="transmembrane region" description="Helical" evidence="7">
    <location>
        <begin position="155"/>
        <end position="173"/>
    </location>
</feature>
<dbReference type="SUPFAM" id="SSF109604">
    <property type="entry name" value="HD-domain/PDEase-like"/>
    <property type="match status" value="1"/>
</dbReference>
<dbReference type="EMBL" id="MPUH01000430">
    <property type="protein sequence ID" value="OMJ80283.1"/>
    <property type="molecule type" value="Genomic_DNA"/>
</dbReference>
<feature type="binding site" evidence="5">
    <location>
        <position position="436"/>
    </location>
    <ligand>
        <name>Zn(2+)</name>
        <dbReference type="ChEBI" id="CHEBI:29105"/>
        <label>2</label>
    </ligand>
</feature>
<gene>
    <name evidence="9" type="ORF">SteCoe_19485</name>
</gene>
<comment type="cofactor">
    <cofactor evidence="6">
        <name>a divalent metal cation</name>
        <dbReference type="ChEBI" id="CHEBI:60240"/>
    </cofactor>
    <text evidence="6">Binds 2 divalent metal cations per subunit. Site 1 may preferentially bind zinc ions, while site 2 has a preference for magnesium and/or manganese ions.</text>
</comment>
<evidence type="ECO:0000313" key="9">
    <source>
        <dbReference type="EMBL" id="OMJ80283.1"/>
    </source>
</evidence>
<sequence length="690" mass="79080">MKDEVQTEIGKPEFERGISKESTQSIPDMIVFELDQRFYILYFAIPLFIIANSIGFYNTYEETEEVLVIGLAFSFAVAVFSLIFIMIEQHRSLNKEYTIIVYACMYFVTGLIIIVTDPEVILFFENSSKKYINSSFFLLFLLTLLGSKYFIKTRILYYILSYVLLVIAFVLGIHKSKSVYHHVITFCLLIVYIYFNSLEIKSAKEMYQVLIAEDASGVKVIQPNTPLEEILTEIHDGIDKIASISKNTPATVQRIHRRIVRLLQSIAAKMQSTDNLYMPRLELVTKNMDADDKIYIEQECFDNQRVLDKTPDIGIIERKIIEYGMSELSGFLKGIGKEWNFNSFFVAGCCKTPATVIGKYAIKMYGLDEIFSISDSILELFLNDIEKRYPDNPYHNSTHAADVMSSFAYFLTNSKLSDSMTSIEWLAGLVACLGHDVGHPGKNNRFLVMTNHEIAITYNDISVLEMMHASIVFKILSNNTMNIFASLQVDKFIQVRKLIIDMILATDLSKHFDILSYMRTKYNDTSDFAIREVRGDLLRLCLKSADVGHAAKSIELHERWCLLIIEEFFAQGDLEKQKGLAISMYCDRETTNIPKSQVGFIRNIVFSLFTTLNSILASDEIEKACLNQLKQNERYWESLAKQRNLSTVHKVSETKNDSNIFPLLKRKTIRKGSLPPLSSRKVTKELNMND</sequence>
<organism evidence="9 10">
    <name type="scientific">Stentor coeruleus</name>
    <dbReference type="NCBI Taxonomy" id="5963"/>
    <lineage>
        <taxon>Eukaryota</taxon>
        <taxon>Sar</taxon>
        <taxon>Alveolata</taxon>
        <taxon>Ciliophora</taxon>
        <taxon>Postciliodesmatophora</taxon>
        <taxon>Heterotrichea</taxon>
        <taxon>Heterotrichida</taxon>
        <taxon>Stentoridae</taxon>
        <taxon>Stentor</taxon>
    </lineage>
</organism>
<feature type="binding site" evidence="4">
    <location>
        <position position="436"/>
    </location>
    <ligand>
        <name>AMP</name>
        <dbReference type="ChEBI" id="CHEBI:456215"/>
    </ligand>
</feature>
<dbReference type="SMART" id="SM00471">
    <property type="entry name" value="HDc"/>
    <property type="match status" value="1"/>
</dbReference>
<comment type="caution">
    <text evidence="9">The sequence shown here is derived from an EMBL/GenBank/DDBJ whole genome shotgun (WGS) entry which is preliminary data.</text>
</comment>
<comment type="similarity">
    <text evidence="6">Belongs to the cyclic nucleotide phosphodiesterase family.</text>
</comment>
<evidence type="ECO:0000256" key="1">
    <source>
        <dbReference type="ARBA" id="ARBA00022723"/>
    </source>
</evidence>
<dbReference type="PROSITE" id="PS00126">
    <property type="entry name" value="PDEASE_I_1"/>
    <property type="match status" value="1"/>
</dbReference>
<evidence type="ECO:0000313" key="10">
    <source>
        <dbReference type="Proteomes" id="UP000187209"/>
    </source>
</evidence>
<dbReference type="GO" id="GO:0007165">
    <property type="term" value="P:signal transduction"/>
    <property type="evidence" value="ECO:0007669"/>
    <property type="project" value="InterPro"/>
</dbReference>
<dbReference type="InterPro" id="IPR023174">
    <property type="entry name" value="PDEase_CS"/>
</dbReference>
<keyword evidence="10" id="KW-1185">Reference proteome</keyword>
<dbReference type="GO" id="GO:0046872">
    <property type="term" value="F:metal ion binding"/>
    <property type="evidence" value="ECO:0007669"/>
    <property type="project" value="UniProtKB-KW"/>
</dbReference>
<dbReference type="Pfam" id="PF00233">
    <property type="entry name" value="PDEase_I"/>
    <property type="match status" value="1"/>
</dbReference>
<dbReference type="PANTHER" id="PTHR11347">
    <property type="entry name" value="CYCLIC NUCLEOTIDE PHOSPHODIESTERASE"/>
    <property type="match status" value="1"/>
</dbReference>